<reference evidence="3" key="1">
    <citation type="journal article" date="2019" name="Int. J. Syst. Evol. Microbiol.">
        <title>The Global Catalogue of Microorganisms (GCM) 10K type strain sequencing project: providing services to taxonomists for standard genome sequencing and annotation.</title>
        <authorList>
            <consortium name="The Broad Institute Genomics Platform"/>
            <consortium name="The Broad Institute Genome Sequencing Center for Infectious Disease"/>
            <person name="Wu L."/>
            <person name="Ma J."/>
        </authorList>
    </citation>
    <scope>NUCLEOTIDE SEQUENCE [LARGE SCALE GENOMIC DNA]</scope>
    <source>
        <strain evidence="3">CGMCC 4.7275</strain>
    </source>
</reference>
<dbReference type="Pfam" id="PF01636">
    <property type="entry name" value="APH"/>
    <property type="match status" value="1"/>
</dbReference>
<dbReference type="EMBL" id="BMMV01000020">
    <property type="protein sequence ID" value="GGK15709.1"/>
    <property type="molecule type" value="Genomic_DNA"/>
</dbReference>
<evidence type="ECO:0000259" key="1">
    <source>
        <dbReference type="Pfam" id="PF01636"/>
    </source>
</evidence>
<proteinExistence type="predicted"/>
<dbReference type="InterPro" id="IPR002575">
    <property type="entry name" value="Aminoglycoside_PTrfase"/>
</dbReference>
<feature type="domain" description="Aminoglycoside phosphotransferase" evidence="1">
    <location>
        <begin position="61"/>
        <end position="148"/>
    </location>
</feature>
<keyword evidence="3" id="KW-1185">Reference proteome</keyword>
<evidence type="ECO:0000313" key="2">
    <source>
        <dbReference type="EMBL" id="GGK15709.1"/>
    </source>
</evidence>
<organism evidence="2 3">
    <name type="scientific">Streptomyces camponoticapitis</name>
    <dbReference type="NCBI Taxonomy" id="1616125"/>
    <lineage>
        <taxon>Bacteria</taxon>
        <taxon>Bacillati</taxon>
        <taxon>Actinomycetota</taxon>
        <taxon>Actinomycetes</taxon>
        <taxon>Kitasatosporales</taxon>
        <taxon>Streptomycetaceae</taxon>
        <taxon>Streptomyces</taxon>
    </lineage>
</organism>
<comment type="caution">
    <text evidence="2">The sequence shown here is derived from an EMBL/GenBank/DDBJ whole genome shotgun (WGS) entry which is preliminary data.</text>
</comment>
<dbReference type="InterPro" id="IPR011009">
    <property type="entry name" value="Kinase-like_dom_sf"/>
</dbReference>
<dbReference type="Proteomes" id="UP000660265">
    <property type="component" value="Unassembled WGS sequence"/>
</dbReference>
<dbReference type="SUPFAM" id="SSF56112">
    <property type="entry name" value="Protein kinase-like (PK-like)"/>
    <property type="match status" value="1"/>
</dbReference>
<sequence length="236" mass="26078">MDETPLPGGFINQVVRVGDTVRRSPMPSAQRAAYIVELLGFFEERGWGGAPRFQGVDEQGREVFGHIEGEVDLPVSDARLVRVSELVREFHDLTAGTPLAGGREVVCHNDLSPRNTVCADGLPVTLLDWDLAAPGDRVHDVAHLCWQYLDLGPRVPDVGDAARRITLVCDAYGLDDRDGIVRTILWWQDRSWRGIDEAAEAGDPAMRALRDRGVVDEVRAAYTWVSAHAFELAARL</sequence>
<name>A0ABQ2EKQ3_9ACTN</name>
<evidence type="ECO:0000313" key="3">
    <source>
        <dbReference type="Proteomes" id="UP000660265"/>
    </source>
</evidence>
<accession>A0ABQ2EKQ3</accession>
<protein>
    <submittedName>
        <fullName evidence="2">Trifolitoxin immunity domain-containing protein</fullName>
    </submittedName>
</protein>
<gene>
    <name evidence="2" type="ORF">GCM10011583_54510</name>
</gene>
<dbReference type="RefSeq" id="WP_189110221.1">
    <property type="nucleotide sequence ID" value="NZ_BMMV01000020.1"/>
</dbReference>
<dbReference type="Gene3D" id="3.90.1200.10">
    <property type="match status" value="1"/>
</dbReference>